<dbReference type="OrthoDB" id="10288622at2759"/>
<dbReference type="AlphaFoldDB" id="A0A8H5BV41"/>
<evidence type="ECO:0000313" key="2">
    <source>
        <dbReference type="Proteomes" id="UP000541558"/>
    </source>
</evidence>
<comment type="caution">
    <text evidence="1">The sequence shown here is derived from an EMBL/GenBank/DDBJ whole genome shotgun (WGS) entry which is preliminary data.</text>
</comment>
<dbReference type="EMBL" id="JAACJK010000116">
    <property type="protein sequence ID" value="KAF5330139.1"/>
    <property type="molecule type" value="Genomic_DNA"/>
</dbReference>
<proteinExistence type="predicted"/>
<sequence>MSSPPPTIIVSEFKDDEKHEVILSEKAQLESMTDIKAPLLPSSTLPPVISVPGANTVVTRLRYSLVILNIVIPVLLETTNIIPSAPWMSIIAVILAIFAYFQLNRQIANGKKIATELTVKGDAETIAAGNTVVMRALRLEILSGWAGFAAWIFATLMWVAVVVVSPGVNRTYVAVVVLSAVEATMCAVVAVLMTRYRRTALEQLGVRAPSLA</sequence>
<accession>A0A8H5BV41</accession>
<reference evidence="1 2" key="1">
    <citation type="journal article" date="2020" name="ISME J.">
        <title>Uncovering the hidden diversity of litter-decomposition mechanisms in mushroom-forming fungi.</title>
        <authorList>
            <person name="Floudas D."/>
            <person name="Bentzer J."/>
            <person name="Ahren D."/>
            <person name="Johansson T."/>
            <person name="Persson P."/>
            <person name="Tunlid A."/>
        </authorList>
    </citation>
    <scope>NUCLEOTIDE SEQUENCE [LARGE SCALE GENOMIC DNA]</scope>
    <source>
        <strain evidence="1 2">CBS 175.51</strain>
    </source>
</reference>
<protein>
    <submittedName>
        <fullName evidence="1">Uncharacterized protein</fullName>
    </submittedName>
</protein>
<dbReference type="Proteomes" id="UP000541558">
    <property type="component" value="Unassembled WGS sequence"/>
</dbReference>
<evidence type="ECO:0000313" key="1">
    <source>
        <dbReference type="EMBL" id="KAF5330139.1"/>
    </source>
</evidence>
<keyword evidence="2" id="KW-1185">Reference proteome</keyword>
<organism evidence="1 2">
    <name type="scientific">Ephemerocybe angulata</name>
    <dbReference type="NCBI Taxonomy" id="980116"/>
    <lineage>
        <taxon>Eukaryota</taxon>
        <taxon>Fungi</taxon>
        <taxon>Dikarya</taxon>
        <taxon>Basidiomycota</taxon>
        <taxon>Agaricomycotina</taxon>
        <taxon>Agaricomycetes</taxon>
        <taxon>Agaricomycetidae</taxon>
        <taxon>Agaricales</taxon>
        <taxon>Agaricineae</taxon>
        <taxon>Psathyrellaceae</taxon>
        <taxon>Ephemerocybe</taxon>
    </lineage>
</organism>
<name>A0A8H5BV41_9AGAR</name>
<gene>
    <name evidence="1" type="ORF">D9611_010646</name>
</gene>